<feature type="compositionally biased region" description="Basic and acidic residues" evidence="1">
    <location>
        <begin position="1"/>
        <end position="13"/>
    </location>
</feature>
<sequence>MTDDSLTHPEDQHNSAPAQHKGSRKLHSAERKSSLVGDLWRQQRRQTTHWRNVGMHRDSTPPFEGIQAPFAQAGSASQSTPALLQEDDEDSKQIRRRCPRFRTLIIGRANAGKTTILQKVCGTTKQPIVYDARGNKIWTRKFLRPSSERGLHDINNTMVFESNPGFVFHDSRGFEAGGAQELDDVTAFLSARSSSTTLEDQVHAVWYCIPLDDDRPFTRAEINFFSECGTVRHRQRYATPSRTSHFSNGPAVPVIVIFTKFDAMDDKAFGELMEQGLSTDEARAQAPDHAAVIFERDLKDVLYGMKYPPKSHVLLRDMNHPHASCNELVDCTARGIDNAALKLLFVSTQRNNLALCMQSAMNELITSFTDIPAMQRALIVWFPHTVNLDNWLRASPLLFTEVLHSCHTEENVMKPDIQHRLELLTVGSGKSSEISSMAAVFIITLDLSFFIWDKKPSPECFSQALSVYEQATSNHEAVMRAVEEASRMKQDSAEEQKAFLARMTEIVLSHRLSTGPRRARAEAEVGGARSLAADEVNGFGIWNLYSMIVAKGYEPNNPSLCIAFAFALLETTQAFHQHAKAPCIIQSCLSSISLAQKRAFAVSSNQVTPAGRVQLETVLHTGCMITLSRIS</sequence>
<evidence type="ECO:0000256" key="1">
    <source>
        <dbReference type="SAM" id="MobiDB-lite"/>
    </source>
</evidence>
<accession>A0A166ELN6</accession>
<gene>
    <name evidence="2" type="ORF">FIBSPDRAFT_977115</name>
</gene>
<feature type="region of interest" description="Disordered" evidence="1">
    <location>
        <begin position="72"/>
        <end position="91"/>
    </location>
</feature>
<feature type="region of interest" description="Disordered" evidence="1">
    <location>
        <begin position="1"/>
        <end position="67"/>
    </location>
</feature>
<dbReference type="InterPro" id="IPR027417">
    <property type="entry name" value="P-loop_NTPase"/>
</dbReference>
<keyword evidence="3" id="KW-1185">Reference proteome</keyword>
<dbReference type="SUPFAM" id="SSF52540">
    <property type="entry name" value="P-loop containing nucleoside triphosphate hydrolases"/>
    <property type="match status" value="1"/>
</dbReference>
<evidence type="ECO:0000313" key="3">
    <source>
        <dbReference type="Proteomes" id="UP000076532"/>
    </source>
</evidence>
<dbReference type="AlphaFoldDB" id="A0A166ELN6"/>
<evidence type="ECO:0008006" key="4">
    <source>
        <dbReference type="Google" id="ProtNLM"/>
    </source>
</evidence>
<organism evidence="2 3">
    <name type="scientific">Athelia psychrophila</name>
    <dbReference type="NCBI Taxonomy" id="1759441"/>
    <lineage>
        <taxon>Eukaryota</taxon>
        <taxon>Fungi</taxon>
        <taxon>Dikarya</taxon>
        <taxon>Basidiomycota</taxon>
        <taxon>Agaricomycotina</taxon>
        <taxon>Agaricomycetes</taxon>
        <taxon>Agaricomycetidae</taxon>
        <taxon>Atheliales</taxon>
        <taxon>Atheliaceae</taxon>
        <taxon>Athelia</taxon>
    </lineage>
</organism>
<evidence type="ECO:0000313" key="2">
    <source>
        <dbReference type="EMBL" id="KZP15885.1"/>
    </source>
</evidence>
<dbReference type="EMBL" id="KV417599">
    <property type="protein sequence ID" value="KZP15885.1"/>
    <property type="molecule type" value="Genomic_DNA"/>
</dbReference>
<name>A0A166ELN6_9AGAM</name>
<protein>
    <recommendedName>
        <fullName evidence="4">G domain-containing protein</fullName>
    </recommendedName>
</protein>
<dbReference type="Gene3D" id="3.40.50.300">
    <property type="entry name" value="P-loop containing nucleotide triphosphate hydrolases"/>
    <property type="match status" value="1"/>
</dbReference>
<dbReference type="OrthoDB" id="59699at2759"/>
<reference evidence="2 3" key="1">
    <citation type="journal article" date="2016" name="Mol. Biol. Evol.">
        <title>Comparative Genomics of Early-Diverging Mushroom-Forming Fungi Provides Insights into the Origins of Lignocellulose Decay Capabilities.</title>
        <authorList>
            <person name="Nagy L.G."/>
            <person name="Riley R."/>
            <person name="Tritt A."/>
            <person name="Adam C."/>
            <person name="Daum C."/>
            <person name="Floudas D."/>
            <person name="Sun H."/>
            <person name="Yadav J.S."/>
            <person name="Pangilinan J."/>
            <person name="Larsson K.H."/>
            <person name="Matsuura K."/>
            <person name="Barry K."/>
            <person name="Labutti K."/>
            <person name="Kuo R."/>
            <person name="Ohm R.A."/>
            <person name="Bhattacharya S.S."/>
            <person name="Shirouzu T."/>
            <person name="Yoshinaga Y."/>
            <person name="Martin F.M."/>
            <person name="Grigoriev I.V."/>
            <person name="Hibbett D.S."/>
        </authorList>
    </citation>
    <scope>NUCLEOTIDE SEQUENCE [LARGE SCALE GENOMIC DNA]</scope>
    <source>
        <strain evidence="2 3">CBS 109695</strain>
    </source>
</reference>
<proteinExistence type="predicted"/>
<dbReference type="Proteomes" id="UP000076532">
    <property type="component" value="Unassembled WGS sequence"/>
</dbReference>